<keyword evidence="5" id="KW-0411">Iron-sulfur</keyword>
<dbReference type="InterPro" id="IPR017941">
    <property type="entry name" value="Rieske_2Fe-2S"/>
</dbReference>
<accession>A0A2N5XXL2</accession>
<dbReference type="PANTHER" id="PTHR21496:SF23">
    <property type="entry name" value="3-PHENYLPROPIONATE_CINNAMIC ACID DIOXYGENASE FERREDOXIN SUBUNIT"/>
    <property type="match status" value="1"/>
</dbReference>
<dbReference type="Pfam" id="PF13806">
    <property type="entry name" value="Rieske_2"/>
    <property type="match status" value="1"/>
</dbReference>
<dbReference type="NCBIfam" id="TIGR02378">
    <property type="entry name" value="nirD_assim_sml"/>
    <property type="match status" value="1"/>
</dbReference>
<keyword evidence="1" id="KW-0001">2Fe-2S</keyword>
<evidence type="ECO:0000256" key="3">
    <source>
        <dbReference type="ARBA" id="ARBA00023002"/>
    </source>
</evidence>
<dbReference type="EMBL" id="PKUQ01000001">
    <property type="protein sequence ID" value="PLW79185.1"/>
    <property type="molecule type" value="Genomic_DNA"/>
</dbReference>
<evidence type="ECO:0000259" key="7">
    <source>
        <dbReference type="PROSITE" id="PS51296"/>
    </source>
</evidence>
<dbReference type="PROSITE" id="PS51296">
    <property type="entry name" value="RIESKE"/>
    <property type="match status" value="1"/>
</dbReference>
<evidence type="ECO:0000256" key="2">
    <source>
        <dbReference type="ARBA" id="ARBA00022723"/>
    </source>
</evidence>
<dbReference type="GO" id="GO:0046872">
    <property type="term" value="F:metal ion binding"/>
    <property type="evidence" value="ECO:0007669"/>
    <property type="project" value="UniProtKB-KW"/>
</dbReference>
<keyword evidence="9" id="KW-1185">Reference proteome</keyword>
<reference evidence="8 9" key="1">
    <citation type="submission" date="2018-01" db="EMBL/GenBank/DDBJ databases">
        <title>The draft genome sequence of Cohaesibacter sp. H1304.</title>
        <authorList>
            <person name="Wang N.-N."/>
            <person name="Du Z.-J."/>
        </authorList>
    </citation>
    <scope>NUCLEOTIDE SEQUENCE [LARGE SCALE GENOMIC DNA]</scope>
    <source>
        <strain evidence="8 9">H1304</strain>
    </source>
</reference>
<dbReference type="CDD" id="cd03530">
    <property type="entry name" value="Rieske_NirD_small_Bacillus"/>
    <property type="match status" value="1"/>
</dbReference>
<dbReference type="AlphaFoldDB" id="A0A2N5XXL2"/>
<dbReference type="GO" id="GO:0051537">
    <property type="term" value="F:2 iron, 2 sulfur cluster binding"/>
    <property type="evidence" value="ECO:0007669"/>
    <property type="project" value="UniProtKB-KW"/>
</dbReference>
<evidence type="ECO:0000256" key="5">
    <source>
        <dbReference type="ARBA" id="ARBA00023014"/>
    </source>
</evidence>
<evidence type="ECO:0000313" key="8">
    <source>
        <dbReference type="EMBL" id="PLW79185.1"/>
    </source>
</evidence>
<dbReference type="InterPro" id="IPR012748">
    <property type="entry name" value="Rieske-like_NirD"/>
</dbReference>
<dbReference type="Proteomes" id="UP000234881">
    <property type="component" value="Unassembled WGS sequence"/>
</dbReference>
<dbReference type="GO" id="GO:0042128">
    <property type="term" value="P:nitrate assimilation"/>
    <property type="evidence" value="ECO:0007669"/>
    <property type="project" value="UniProtKB-KW"/>
</dbReference>
<dbReference type="Gene3D" id="2.102.10.10">
    <property type="entry name" value="Rieske [2Fe-2S] iron-sulphur domain"/>
    <property type="match status" value="1"/>
</dbReference>
<organism evidence="8 9">
    <name type="scientific">Cohaesibacter celericrescens</name>
    <dbReference type="NCBI Taxonomy" id="2067669"/>
    <lineage>
        <taxon>Bacteria</taxon>
        <taxon>Pseudomonadati</taxon>
        <taxon>Pseudomonadota</taxon>
        <taxon>Alphaproteobacteria</taxon>
        <taxon>Hyphomicrobiales</taxon>
        <taxon>Cohaesibacteraceae</taxon>
    </lineage>
</organism>
<evidence type="ECO:0000256" key="6">
    <source>
        <dbReference type="ARBA" id="ARBA00023063"/>
    </source>
</evidence>
<feature type="domain" description="Rieske" evidence="7">
    <location>
        <begin position="8"/>
        <end position="104"/>
    </location>
</feature>
<dbReference type="PANTHER" id="PTHR21496">
    <property type="entry name" value="FERREDOXIN-RELATED"/>
    <property type="match status" value="1"/>
</dbReference>
<keyword evidence="2" id="KW-0479">Metal-binding</keyword>
<keyword evidence="6" id="KW-0534">Nitrate assimilation</keyword>
<comment type="caution">
    <text evidence="8">The sequence shown here is derived from an EMBL/GenBank/DDBJ whole genome shotgun (WGS) entry which is preliminary data.</text>
</comment>
<dbReference type="InterPro" id="IPR036922">
    <property type="entry name" value="Rieske_2Fe-2S_sf"/>
</dbReference>
<dbReference type="OrthoDB" id="9800776at2"/>
<keyword evidence="3" id="KW-0560">Oxidoreductase</keyword>
<gene>
    <name evidence="8" type="primary">nirD</name>
    <name evidence="8" type="ORF">C0081_02880</name>
</gene>
<sequence length="113" mass="11957">MNITAEIWTKIGSISDIPQRGARRVKYGAVVIAIFRTFDDRIFALEDVCTNCDGPISQGIVGDASVACPICNWEISLETGEAMGADVGQVATYPVRLEGGILQISLSPAAKAA</sequence>
<name>A0A2N5XXL2_9HYPH</name>
<proteinExistence type="predicted"/>
<protein>
    <submittedName>
        <fullName evidence="8">Nitrite reductase (NAD(P)H) small subunit</fullName>
    </submittedName>
</protein>
<keyword evidence="4" id="KW-0408">Iron</keyword>
<evidence type="ECO:0000313" key="9">
    <source>
        <dbReference type="Proteomes" id="UP000234881"/>
    </source>
</evidence>
<evidence type="ECO:0000256" key="1">
    <source>
        <dbReference type="ARBA" id="ARBA00022714"/>
    </source>
</evidence>
<dbReference type="RefSeq" id="WP_101532267.1">
    <property type="nucleotide sequence ID" value="NZ_JBFHIU010000085.1"/>
</dbReference>
<dbReference type="SUPFAM" id="SSF50022">
    <property type="entry name" value="ISP domain"/>
    <property type="match status" value="1"/>
</dbReference>
<evidence type="ECO:0000256" key="4">
    <source>
        <dbReference type="ARBA" id="ARBA00023004"/>
    </source>
</evidence>
<dbReference type="GO" id="GO:0008942">
    <property type="term" value="F:nitrite reductase [NAD(P)H] activity"/>
    <property type="evidence" value="ECO:0007669"/>
    <property type="project" value="InterPro"/>
</dbReference>